<dbReference type="RefSeq" id="WP_090683185.1">
    <property type="nucleotide sequence ID" value="NZ_CADERL010000022.1"/>
</dbReference>
<accession>A0A1G7TPZ5</accession>
<sequence>MNKFSDMSTFVTVVEAASFSEAARRLGTTKSIVSERVQQLEKRLGCALLERGRPLRMTQAGVVFYESASRVLEDVERAEESVQEVQSSLRGTFRLAVPMAFMTRHLAPILSRFAALHPDLCLDVEAQDRVVSLQDGQYDMAIRMGELSDSSLVGRTITVNRHVICASPAYLEQRGTPDHPCDLAHHDGLIYYNREPNGMWSLPIDGKRQSFRIGTRMRTDSGHLLLEGTRAGLGLAILPTFLAAEPILAGELVPVLQAYSPSGGQISAVYRKTVRTPPKIHVLIEFLAEQVGHPAHWDANLVSAGLINGSLAV</sequence>
<organism evidence="6 7">
    <name type="scientific">Paraburkholderia phenazinium</name>
    <dbReference type="NCBI Taxonomy" id="60549"/>
    <lineage>
        <taxon>Bacteria</taxon>
        <taxon>Pseudomonadati</taxon>
        <taxon>Pseudomonadota</taxon>
        <taxon>Betaproteobacteria</taxon>
        <taxon>Burkholderiales</taxon>
        <taxon>Burkholderiaceae</taxon>
        <taxon>Paraburkholderia</taxon>
    </lineage>
</organism>
<dbReference type="Pfam" id="PF03466">
    <property type="entry name" value="LysR_substrate"/>
    <property type="match status" value="1"/>
</dbReference>
<reference evidence="6 7" key="1">
    <citation type="submission" date="2016-10" db="EMBL/GenBank/DDBJ databases">
        <authorList>
            <person name="de Groot N.N."/>
        </authorList>
    </citation>
    <scope>NUCLEOTIDE SEQUENCE [LARGE SCALE GENOMIC DNA]</scope>
    <source>
        <strain evidence="6 7">LMG 2247</strain>
    </source>
</reference>
<dbReference type="PANTHER" id="PTHR30537">
    <property type="entry name" value="HTH-TYPE TRANSCRIPTIONAL REGULATOR"/>
    <property type="match status" value="1"/>
</dbReference>
<keyword evidence="4" id="KW-0804">Transcription</keyword>
<gene>
    <name evidence="6" type="ORF">SAMN05216466_103114</name>
</gene>
<keyword evidence="2" id="KW-0805">Transcription regulation</keyword>
<dbReference type="CDD" id="cd08422">
    <property type="entry name" value="PBP2_CrgA_like"/>
    <property type="match status" value="1"/>
</dbReference>
<evidence type="ECO:0000259" key="5">
    <source>
        <dbReference type="PROSITE" id="PS50931"/>
    </source>
</evidence>
<dbReference type="InterPro" id="IPR000847">
    <property type="entry name" value="LysR_HTH_N"/>
</dbReference>
<keyword evidence="3 6" id="KW-0238">DNA-binding</keyword>
<feature type="domain" description="HTH lysR-type" evidence="5">
    <location>
        <begin position="1"/>
        <end position="58"/>
    </location>
</feature>
<dbReference type="Gene3D" id="1.10.10.10">
    <property type="entry name" value="Winged helix-like DNA-binding domain superfamily/Winged helix DNA-binding domain"/>
    <property type="match status" value="1"/>
</dbReference>
<dbReference type="InterPro" id="IPR036390">
    <property type="entry name" value="WH_DNA-bd_sf"/>
</dbReference>
<dbReference type="GO" id="GO:0003700">
    <property type="term" value="F:DNA-binding transcription factor activity"/>
    <property type="evidence" value="ECO:0007669"/>
    <property type="project" value="InterPro"/>
</dbReference>
<dbReference type="FunFam" id="1.10.10.10:FF:000001">
    <property type="entry name" value="LysR family transcriptional regulator"/>
    <property type="match status" value="1"/>
</dbReference>
<dbReference type="Pfam" id="PF00126">
    <property type="entry name" value="HTH_1"/>
    <property type="match status" value="1"/>
</dbReference>
<dbReference type="Gene3D" id="3.40.190.290">
    <property type="match status" value="1"/>
</dbReference>
<name>A0A1G7TPZ5_9BURK</name>
<evidence type="ECO:0000256" key="2">
    <source>
        <dbReference type="ARBA" id="ARBA00023015"/>
    </source>
</evidence>
<dbReference type="Proteomes" id="UP000199706">
    <property type="component" value="Unassembled WGS sequence"/>
</dbReference>
<dbReference type="EMBL" id="FNCJ01000003">
    <property type="protein sequence ID" value="SDG37365.1"/>
    <property type="molecule type" value="Genomic_DNA"/>
</dbReference>
<protein>
    <submittedName>
        <fullName evidence="6">DNA-binding transcriptional regulator, LysR family</fullName>
    </submittedName>
</protein>
<dbReference type="AlphaFoldDB" id="A0A1G7TPZ5"/>
<comment type="similarity">
    <text evidence="1">Belongs to the LysR transcriptional regulatory family.</text>
</comment>
<evidence type="ECO:0000256" key="4">
    <source>
        <dbReference type="ARBA" id="ARBA00023163"/>
    </source>
</evidence>
<dbReference type="SUPFAM" id="SSF53850">
    <property type="entry name" value="Periplasmic binding protein-like II"/>
    <property type="match status" value="1"/>
</dbReference>
<dbReference type="OrthoDB" id="8885940at2"/>
<evidence type="ECO:0000256" key="1">
    <source>
        <dbReference type="ARBA" id="ARBA00009437"/>
    </source>
</evidence>
<evidence type="ECO:0000256" key="3">
    <source>
        <dbReference type="ARBA" id="ARBA00023125"/>
    </source>
</evidence>
<proteinExistence type="inferred from homology"/>
<dbReference type="PANTHER" id="PTHR30537:SF71">
    <property type="entry name" value="TRANSCRIPTIONAL REGULATORY PROTEIN"/>
    <property type="match status" value="1"/>
</dbReference>
<dbReference type="SUPFAM" id="SSF46785">
    <property type="entry name" value="Winged helix' DNA-binding domain"/>
    <property type="match status" value="1"/>
</dbReference>
<dbReference type="GO" id="GO:0006351">
    <property type="term" value="P:DNA-templated transcription"/>
    <property type="evidence" value="ECO:0007669"/>
    <property type="project" value="TreeGrafter"/>
</dbReference>
<dbReference type="PROSITE" id="PS50931">
    <property type="entry name" value="HTH_LYSR"/>
    <property type="match status" value="1"/>
</dbReference>
<evidence type="ECO:0000313" key="6">
    <source>
        <dbReference type="EMBL" id="SDG37365.1"/>
    </source>
</evidence>
<dbReference type="InterPro" id="IPR036388">
    <property type="entry name" value="WH-like_DNA-bd_sf"/>
</dbReference>
<dbReference type="GO" id="GO:0043565">
    <property type="term" value="F:sequence-specific DNA binding"/>
    <property type="evidence" value="ECO:0007669"/>
    <property type="project" value="TreeGrafter"/>
</dbReference>
<evidence type="ECO:0000313" key="7">
    <source>
        <dbReference type="Proteomes" id="UP000199706"/>
    </source>
</evidence>
<dbReference type="InterPro" id="IPR005119">
    <property type="entry name" value="LysR_subst-bd"/>
</dbReference>
<dbReference type="InterPro" id="IPR058163">
    <property type="entry name" value="LysR-type_TF_proteobact-type"/>
</dbReference>